<protein>
    <submittedName>
        <fullName evidence="1">Uncharacterized protein</fullName>
    </submittedName>
</protein>
<accession>A0AAN6DHI6</accession>
<name>A0AAN6DHI6_PICAN</name>
<dbReference type="AlphaFoldDB" id="A0AAN6DHI6"/>
<dbReference type="Proteomes" id="UP001196530">
    <property type="component" value="Unassembled WGS sequence"/>
</dbReference>
<dbReference type="RefSeq" id="XP_043060183.1">
    <property type="nucleotide sequence ID" value="XM_043202402.1"/>
</dbReference>
<feature type="non-terminal residue" evidence="1">
    <location>
        <position position="33"/>
    </location>
</feature>
<dbReference type="EMBL" id="JAHLUX010000004">
    <property type="protein sequence ID" value="KAG7819304.1"/>
    <property type="molecule type" value="Genomic_DNA"/>
</dbReference>
<comment type="caution">
    <text evidence="1">The sequence shown here is derived from an EMBL/GenBank/DDBJ whole genome shotgun (WGS) entry which is preliminary data.</text>
</comment>
<gene>
    <name evidence="1" type="ORF">KL928_001978</name>
</gene>
<evidence type="ECO:0000313" key="1">
    <source>
        <dbReference type="EMBL" id="KAG7819304.1"/>
    </source>
</evidence>
<organism evidence="1 2">
    <name type="scientific">Pichia angusta</name>
    <name type="common">Yeast</name>
    <name type="synonym">Hansenula polymorpha</name>
    <dbReference type="NCBI Taxonomy" id="870730"/>
    <lineage>
        <taxon>Eukaryota</taxon>
        <taxon>Fungi</taxon>
        <taxon>Dikarya</taxon>
        <taxon>Ascomycota</taxon>
        <taxon>Saccharomycotina</taxon>
        <taxon>Pichiomycetes</taxon>
        <taxon>Pichiales</taxon>
        <taxon>Pichiaceae</taxon>
        <taxon>Ogataea</taxon>
    </lineage>
</organism>
<proteinExistence type="predicted"/>
<dbReference type="GeneID" id="66126029"/>
<sequence>MTYYYECQQDYQALYSTIPARRSFGTRFKVPCY</sequence>
<reference evidence="1" key="1">
    <citation type="journal article" date="2021" name="G3 (Bethesda)">
        <title>Genomic diversity, chromosomal rearrangements, and interspecies hybridization in the ogataea polymorpha species complex.</title>
        <authorList>
            <person name="Hanson S.J."/>
            <person name="Cinneide E.O."/>
            <person name="Salzberg L.I."/>
            <person name="Wolfe K.H."/>
            <person name="McGowan J."/>
            <person name="Fitzpatrick D.A."/>
            <person name="Matlin K."/>
        </authorList>
    </citation>
    <scope>NUCLEOTIDE SEQUENCE</scope>
    <source>
        <strain evidence="1">61-244</strain>
    </source>
</reference>
<evidence type="ECO:0000313" key="2">
    <source>
        <dbReference type="Proteomes" id="UP001196530"/>
    </source>
</evidence>